<protein>
    <submittedName>
        <fullName evidence="1">ComF family protein</fullName>
    </submittedName>
</protein>
<sequence>MADPMPKIKSVKISKLAGSAARSALGWPARILFPPVCAGCRRQVSQPGVLCGACWPKLRLLERPWCPVMGTPFTHHMGDGFLSAEAIADPPPFERARAAVVYSGVARQMVQGLKYQDRTDLAPWMARWMVRVGADLIADAHVVVPVPLHWRRFFRRRFNQSAELARAVCELSGLPFAPSAMRRIKLTRQQVGLERQEREENVRAAFRVPAEAEIEIAGRRVLLIDDVYTTGATVRAATKALKRGGAAAVDVLTFARVLPGDFRADESATI</sequence>
<comment type="caution">
    <text evidence="1">The sequence shown here is derived from an EMBL/GenBank/DDBJ whole genome shotgun (WGS) entry which is preliminary data.</text>
</comment>
<gene>
    <name evidence="1" type="ORF">NKI81_29105</name>
</gene>
<keyword evidence="2" id="KW-1185">Reference proteome</keyword>
<dbReference type="EMBL" id="JAMYRI010000026">
    <property type="protein sequence ID" value="MER9287931.1"/>
    <property type="molecule type" value="Genomic_DNA"/>
</dbReference>
<evidence type="ECO:0000313" key="2">
    <source>
        <dbReference type="Proteomes" id="UP001480082"/>
    </source>
</evidence>
<proteinExistence type="predicted"/>
<organism evidence="1 2">
    <name type="scientific">Mesorhizobium australicum</name>
    <dbReference type="NCBI Taxonomy" id="536018"/>
    <lineage>
        <taxon>Bacteria</taxon>
        <taxon>Pseudomonadati</taxon>
        <taxon>Pseudomonadota</taxon>
        <taxon>Alphaproteobacteria</taxon>
        <taxon>Hyphomicrobiales</taxon>
        <taxon>Phyllobacteriaceae</taxon>
        <taxon>Mesorhizobium</taxon>
    </lineage>
</organism>
<name>A0ACC6T7Q3_9HYPH</name>
<accession>A0ACC6T7Q3</accession>
<evidence type="ECO:0000313" key="1">
    <source>
        <dbReference type="EMBL" id="MER9287931.1"/>
    </source>
</evidence>
<reference evidence="1 2" key="1">
    <citation type="journal article" date="2024" name="Proc. Natl. Acad. Sci. U.S.A.">
        <title>The evolutionary genomics of adaptation to stress in wild rhizobium bacteria.</title>
        <authorList>
            <person name="Kehlet-Delgado H."/>
            <person name="Montoya A.P."/>
            <person name="Jensen K.T."/>
            <person name="Wendlandt C.E."/>
            <person name="Dexheimer C."/>
            <person name="Roberts M."/>
            <person name="Torres Martinez L."/>
            <person name="Friesen M.L."/>
            <person name="Griffitts J.S."/>
            <person name="Porter S.S."/>
        </authorList>
    </citation>
    <scope>NUCLEOTIDE SEQUENCE [LARGE SCALE GENOMIC DNA]</scope>
    <source>
        <strain evidence="1 2">M0468</strain>
    </source>
</reference>
<dbReference type="Proteomes" id="UP001480082">
    <property type="component" value="Unassembled WGS sequence"/>
</dbReference>